<sequence length="78" mass="9135">MAECNLQFPKPVPADSSRKRISQPKKWKLSLEKKARYKSQDLPSYPSCQHAKKPYRSSTLLMQDIKQLHKNFYSHNAT</sequence>
<evidence type="ECO:0000313" key="3">
    <source>
        <dbReference type="Proteomes" id="UP001516400"/>
    </source>
</evidence>
<proteinExistence type="predicted"/>
<comment type="caution">
    <text evidence="2">The sequence shown here is derived from an EMBL/GenBank/DDBJ whole genome shotgun (WGS) entry which is preliminary data.</text>
</comment>
<keyword evidence="3" id="KW-1185">Reference proteome</keyword>
<evidence type="ECO:0000313" key="2">
    <source>
        <dbReference type="EMBL" id="KAL3287739.1"/>
    </source>
</evidence>
<reference evidence="2 3" key="1">
    <citation type="journal article" date="2021" name="BMC Biol.">
        <title>Horizontally acquired antibacterial genes associated with adaptive radiation of ladybird beetles.</title>
        <authorList>
            <person name="Li H.S."/>
            <person name="Tang X.F."/>
            <person name="Huang Y.H."/>
            <person name="Xu Z.Y."/>
            <person name="Chen M.L."/>
            <person name="Du X.Y."/>
            <person name="Qiu B.Y."/>
            <person name="Chen P.T."/>
            <person name="Zhang W."/>
            <person name="Slipinski A."/>
            <person name="Escalona H.E."/>
            <person name="Waterhouse R.M."/>
            <person name="Zwick A."/>
            <person name="Pang H."/>
        </authorList>
    </citation>
    <scope>NUCLEOTIDE SEQUENCE [LARGE SCALE GENOMIC DNA]</scope>
    <source>
        <strain evidence="2">SYSU2018</strain>
    </source>
</reference>
<gene>
    <name evidence="2" type="ORF">HHI36_002203</name>
</gene>
<dbReference type="AlphaFoldDB" id="A0ABD2PA77"/>
<dbReference type="EMBL" id="JABFTP020000185">
    <property type="protein sequence ID" value="KAL3287739.1"/>
    <property type="molecule type" value="Genomic_DNA"/>
</dbReference>
<name>A0ABD2PA77_9CUCU</name>
<evidence type="ECO:0000256" key="1">
    <source>
        <dbReference type="SAM" id="MobiDB-lite"/>
    </source>
</evidence>
<feature type="non-terminal residue" evidence="2">
    <location>
        <position position="78"/>
    </location>
</feature>
<feature type="region of interest" description="Disordered" evidence="1">
    <location>
        <begin position="1"/>
        <end position="25"/>
    </location>
</feature>
<protein>
    <submittedName>
        <fullName evidence="2">Uncharacterized protein</fullName>
    </submittedName>
</protein>
<accession>A0ABD2PA77</accession>
<organism evidence="2 3">
    <name type="scientific">Cryptolaemus montrouzieri</name>
    <dbReference type="NCBI Taxonomy" id="559131"/>
    <lineage>
        <taxon>Eukaryota</taxon>
        <taxon>Metazoa</taxon>
        <taxon>Ecdysozoa</taxon>
        <taxon>Arthropoda</taxon>
        <taxon>Hexapoda</taxon>
        <taxon>Insecta</taxon>
        <taxon>Pterygota</taxon>
        <taxon>Neoptera</taxon>
        <taxon>Endopterygota</taxon>
        <taxon>Coleoptera</taxon>
        <taxon>Polyphaga</taxon>
        <taxon>Cucujiformia</taxon>
        <taxon>Coccinelloidea</taxon>
        <taxon>Coccinellidae</taxon>
        <taxon>Scymninae</taxon>
        <taxon>Scymnini</taxon>
        <taxon>Cryptolaemus</taxon>
    </lineage>
</organism>
<dbReference type="Proteomes" id="UP001516400">
    <property type="component" value="Unassembled WGS sequence"/>
</dbReference>